<dbReference type="Gene3D" id="3.30.70.270">
    <property type="match status" value="1"/>
</dbReference>
<dbReference type="PROSITE" id="PS50887">
    <property type="entry name" value="GGDEF"/>
    <property type="match status" value="1"/>
</dbReference>
<dbReference type="NCBIfam" id="TIGR00254">
    <property type="entry name" value="GGDEF"/>
    <property type="match status" value="1"/>
</dbReference>
<keyword evidence="1" id="KW-0812">Transmembrane</keyword>
<dbReference type="Pfam" id="PF13188">
    <property type="entry name" value="PAS_8"/>
    <property type="match status" value="1"/>
</dbReference>
<dbReference type="NCBIfam" id="TIGR00229">
    <property type="entry name" value="sensory_box"/>
    <property type="match status" value="1"/>
</dbReference>
<evidence type="ECO:0000313" key="5">
    <source>
        <dbReference type="EMBL" id="QAV32302.1"/>
    </source>
</evidence>
<keyword evidence="7" id="KW-1185">Reference proteome</keyword>
<dbReference type="InterPro" id="IPR029787">
    <property type="entry name" value="Nucleotide_cyclase"/>
</dbReference>
<dbReference type="PROSITE" id="PS50883">
    <property type="entry name" value="EAL"/>
    <property type="match status" value="1"/>
</dbReference>
<dbReference type="Pfam" id="PF16927">
    <property type="entry name" value="HisKA_7TM"/>
    <property type="match status" value="1"/>
</dbReference>
<dbReference type="Pfam" id="PF13426">
    <property type="entry name" value="PAS_9"/>
    <property type="match status" value="1"/>
</dbReference>
<dbReference type="InterPro" id="IPR031621">
    <property type="entry name" value="HisKA_7TM"/>
</dbReference>
<accession>A0ABX5QU58</accession>
<dbReference type="Pfam" id="PF00563">
    <property type="entry name" value="EAL"/>
    <property type="match status" value="1"/>
</dbReference>
<feature type="transmembrane region" description="Helical" evidence="1">
    <location>
        <begin position="169"/>
        <end position="187"/>
    </location>
</feature>
<dbReference type="SUPFAM" id="SSF141868">
    <property type="entry name" value="EAL domain-like"/>
    <property type="match status" value="1"/>
</dbReference>
<dbReference type="RefSeq" id="WP_090222350.1">
    <property type="nucleotide sequence ID" value="NZ_CP026721.1"/>
</dbReference>
<evidence type="ECO:0000313" key="7">
    <source>
        <dbReference type="Proteomes" id="UP000288947"/>
    </source>
</evidence>
<evidence type="ECO:0000259" key="2">
    <source>
        <dbReference type="PROSITE" id="PS50112"/>
    </source>
</evidence>
<dbReference type="SUPFAM" id="SSF55073">
    <property type="entry name" value="Nucleotide cyclase"/>
    <property type="match status" value="1"/>
</dbReference>
<dbReference type="CDD" id="cd00130">
    <property type="entry name" value="PAS"/>
    <property type="match status" value="1"/>
</dbReference>
<feature type="domain" description="EAL" evidence="3">
    <location>
        <begin position="619"/>
        <end position="849"/>
    </location>
</feature>
<sequence length="849" mass="97054">MIVNKILAMIGVLVSVVNFAYALDRKVYRISKGALHVAVHVLLFSCTEFFKYEVTNILLLEKFQDILLLYLPVAVFSFTLDFSGTEKSKNKMLFLYTIPTLYLILALTNEYHKLFWSGEVKTVFYGPEKIRPHGSFIPWTYFIFAVILLSLAAKYIFESKKLDEKTKKRTILIFIFGMSGTVAVYLANFNYTLLSFILSHTVMFLNLLTINYAWRRILLSARFKAYEYSKDGYIVVDSVNGRVLDMNESASQHLGLGREATIGRVEAKIRNLIKKNGEIIFENNKFLSISTTEYEKDGTVLVILKDVTSEIASKRHIEKTQAFFKTLFENIPDGAVILDKDGIVKECNNQFLTMFGYSKEEVLAKPIDELILPKDLETESDKLRNLVLEQKFLRVETTRRRKDGTLVDVRITVSVIETDEEVLIYAIYTDITAEREAMNIARNVLQRDPLTGLYSRHYFIRKLSSTIEFSSIDDYNAVIAIDIRDFSLFNSTRGHSFGDELLREIAKRLKQVLREGDTIGRPYADEFWILLEKVGKDYKQAKATVANIVGKLEAELRKFYNVNSEILEIKFSTGIHIFSSMDNAEDVLRKLNLALSRAKSSRDGTVYYSALIDNELQELATKERALKEAVFNGELKIFLQPICNSYSEIVGAEALLRWLKKDGSIVPPLDFIKFLEENGMIISVGEEVLRQVCEFMASNDDSIAFVDVNVSPVQLRHPNMAERFIEIISAYEIKPKKIVIEFTENILIDMNQTVKSNVEKLLNFGCQLCIDDFGTGYSSLSYLTVLPLKKIKVDRSFVSRIPEDSRSIKILEAVYNIARSFNLDAIPEGVENEKQLEILTMIGYKLFQG</sequence>
<dbReference type="SUPFAM" id="SSF55785">
    <property type="entry name" value="PYP-like sensor domain (PAS domain)"/>
    <property type="match status" value="1"/>
</dbReference>
<dbReference type="PROSITE" id="PS50112">
    <property type="entry name" value="PAS"/>
    <property type="match status" value="1"/>
</dbReference>
<name>A0ABX5QU58_9BACT</name>
<evidence type="ECO:0000259" key="3">
    <source>
        <dbReference type="PROSITE" id="PS50883"/>
    </source>
</evidence>
<dbReference type="InterPro" id="IPR043128">
    <property type="entry name" value="Rev_trsase/Diguanyl_cyclase"/>
</dbReference>
<evidence type="ECO:0000313" key="6">
    <source>
        <dbReference type="EMBL" id="QAV34066.1"/>
    </source>
</evidence>
<dbReference type="PANTHER" id="PTHR44757">
    <property type="entry name" value="DIGUANYLATE CYCLASE DGCP"/>
    <property type="match status" value="1"/>
</dbReference>
<gene>
    <name evidence="5" type="ORF">CBS1_00130</name>
    <name evidence="6" type="ORF">CBS1_10415</name>
</gene>
<dbReference type="Gene3D" id="3.20.20.450">
    <property type="entry name" value="EAL domain"/>
    <property type="match status" value="1"/>
</dbReference>
<evidence type="ECO:0000259" key="4">
    <source>
        <dbReference type="PROSITE" id="PS50887"/>
    </source>
</evidence>
<dbReference type="EMBL" id="CP026721">
    <property type="protein sequence ID" value="QAV34066.1"/>
    <property type="molecule type" value="Genomic_DNA"/>
</dbReference>
<feature type="transmembrane region" description="Helical" evidence="1">
    <location>
        <begin position="136"/>
        <end position="157"/>
    </location>
</feature>
<feature type="transmembrane region" description="Helical" evidence="1">
    <location>
        <begin position="6"/>
        <end position="23"/>
    </location>
</feature>
<evidence type="ECO:0000256" key="1">
    <source>
        <dbReference type="SAM" id="Phobius"/>
    </source>
</evidence>
<dbReference type="EMBL" id="CP026721">
    <property type="protein sequence ID" value="QAV32302.1"/>
    <property type="molecule type" value="Genomic_DNA"/>
</dbReference>
<dbReference type="InterPro" id="IPR035965">
    <property type="entry name" value="PAS-like_dom_sf"/>
</dbReference>
<feature type="domain" description="PAS" evidence="2">
    <location>
        <begin position="320"/>
        <end position="390"/>
    </location>
</feature>
<dbReference type="PANTHER" id="PTHR44757:SF2">
    <property type="entry name" value="BIOFILM ARCHITECTURE MAINTENANCE PROTEIN MBAA"/>
    <property type="match status" value="1"/>
</dbReference>
<dbReference type="Gene3D" id="3.30.450.20">
    <property type="entry name" value="PAS domain"/>
    <property type="match status" value="1"/>
</dbReference>
<organism evidence="6 7">
    <name type="scientific">Fervidobacterium changbaicum</name>
    <dbReference type="NCBI Taxonomy" id="310769"/>
    <lineage>
        <taxon>Bacteria</taxon>
        <taxon>Thermotogati</taxon>
        <taxon>Thermotogota</taxon>
        <taxon>Thermotogae</taxon>
        <taxon>Thermotogales</taxon>
        <taxon>Fervidobacteriaceae</taxon>
        <taxon>Fervidobacterium</taxon>
    </lineage>
</organism>
<dbReference type="InterPro" id="IPR000160">
    <property type="entry name" value="GGDEF_dom"/>
</dbReference>
<dbReference type="CDD" id="cd01948">
    <property type="entry name" value="EAL"/>
    <property type="match status" value="1"/>
</dbReference>
<dbReference type="SMART" id="SM00091">
    <property type="entry name" value="PAS"/>
    <property type="match status" value="2"/>
</dbReference>
<keyword evidence="1" id="KW-0472">Membrane</keyword>
<keyword evidence="1" id="KW-1133">Transmembrane helix</keyword>
<dbReference type="Proteomes" id="UP000288947">
    <property type="component" value="Chromosome"/>
</dbReference>
<dbReference type="InterPro" id="IPR035919">
    <property type="entry name" value="EAL_sf"/>
</dbReference>
<reference evidence="6 7" key="1">
    <citation type="submission" date="2018-01" db="EMBL/GenBank/DDBJ databases">
        <title>The whole genome sequencing and assembly of Fervidobacterium changbaicum CBS-1 strain.</title>
        <authorList>
            <person name="Kim J.-Y."/>
            <person name="Park M.-K."/>
            <person name="Yi H."/>
            <person name="Bahn Y.-S."/>
            <person name="Kim J.F."/>
            <person name="Lee D.-W."/>
        </authorList>
    </citation>
    <scope>NUCLEOTIDE SEQUENCE [LARGE SCALE GENOMIC DNA]</scope>
    <source>
        <strain evidence="6 7">CBS-1</strain>
    </source>
</reference>
<dbReference type="SMART" id="SM00267">
    <property type="entry name" value="GGDEF"/>
    <property type="match status" value="1"/>
</dbReference>
<dbReference type="CDD" id="cd01949">
    <property type="entry name" value="GGDEF"/>
    <property type="match status" value="1"/>
</dbReference>
<protein>
    <submittedName>
        <fullName evidence="6">PAS domain S-box protein</fullName>
    </submittedName>
</protein>
<feature type="transmembrane region" description="Helical" evidence="1">
    <location>
        <begin position="94"/>
        <end position="116"/>
    </location>
</feature>
<proteinExistence type="predicted"/>
<dbReference type="InterPro" id="IPR052155">
    <property type="entry name" value="Biofilm_reg_signaling"/>
</dbReference>
<dbReference type="InterPro" id="IPR000014">
    <property type="entry name" value="PAS"/>
</dbReference>
<dbReference type="Pfam" id="PF00990">
    <property type="entry name" value="GGDEF"/>
    <property type="match status" value="1"/>
</dbReference>
<dbReference type="InterPro" id="IPR001633">
    <property type="entry name" value="EAL_dom"/>
</dbReference>
<dbReference type="SMART" id="SM00052">
    <property type="entry name" value="EAL"/>
    <property type="match status" value="1"/>
</dbReference>
<feature type="domain" description="GGDEF" evidence="4">
    <location>
        <begin position="474"/>
        <end position="610"/>
    </location>
</feature>